<dbReference type="GO" id="GO:0004553">
    <property type="term" value="F:hydrolase activity, hydrolyzing O-glycosyl compounds"/>
    <property type="evidence" value="ECO:0007669"/>
    <property type="project" value="InterPro"/>
</dbReference>
<dbReference type="GO" id="GO:0005975">
    <property type="term" value="P:carbohydrate metabolic process"/>
    <property type="evidence" value="ECO:0007669"/>
    <property type="project" value="InterPro"/>
</dbReference>
<keyword evidence="2" id="KW-0378">Hydrolase</keyword>
<dbReference type="EMBL" id="CAJGYO010000007">
    <property type="protein sequence ID" value="CAD6245895.1"/>
    <property type="molecule type" value="Genomic_DNA"/>
</dbReference>
<evidence type="ECO:0000256" key="3">
    <source>
        <dbReference type="ARBA" id="ARBA00023295"/>
    </source>
</evidence>
<feature type="signal peptide" evidence="6">
    <location>
        <begin position="1"/>
        <end position="23"/>
    </location>
</feature>
<feature type="region of interest" description="Disordered" evidence="5">
    <location>
        <begin position="92"/>
        <end position="118"/>
    </location>
</feature>
<dbReference type="InterPro" id="IPR017853">
    <property type="entry name" value="GH"/>
</dbReference>
<evidence type="ECO:0000256" key="2">
    <source>
        <dbReference type="ARBA" id="ARBA00022801"/>
    </source>
</evidence>
<dbReference type="Pfam" id="PF00332">
    <property type="entry name" value="Glyco_hydro_17"/>
    <property type="match status" value="1"/>
</dbReference>
<feature type="chain" id="PRO_5032407819" description="Glucan endo-1,3-beta-D-glucosidase" evidence="6">
    <location>
        <begin position="24"/>
        <end position="118"/>
    </location>
</feature>
<comment type="similarity">
    <text evidence="1 4">Belongs to the glycosyl hydrolase 17 family.</text>
</comment>
<proteinExistence type="inferred from homology"/>
<dbReference type="Gene3D" id="3.20.20.80">
    <property type="entry name" value="Glycosidases"/>
    <property type="match status" value="1"/>
</dbReference>
<comment type="caution">
    <text evidence="7">The sequence shown here is derived from an EMBL/GenBank/DDBJ whole genome shotgun (WGS) entry which is preliminary data.</text>
</comment>
<reference evidence="7" key="1">
    <citation type="submission" date="2020-10" db="EMBL/GenBank/DDBJ databases">
        <authorList>
            <person name="Han B."/>
            <person name="Lu T."/>
            <person name="Zhao Q."/>
            <person name="Huang X."/>
            <person name="Zhao Y."/>
        </authorList>
    </citation>
    <scope>NUCLEOTIDE SEQUENCE</scope>
</reference>
<dbReference type="SUPFAM" id="SSF51445">
    <property type="entry name" value="(Trans)glycosidases"/>
    <property type="match status" value="1"/>
</dbReference>
<evidence type="ECO:0000256" key="5">
    <source>
        <dbReference type="SAM" id="MobiDB-lite"/>
    </source>
</evidence>
<dbReference type="Proteomes" id="UP000604825">
    <property type="component" value="Unassembled WGS sequence"/>
</dbReference>
<sequence length="118" mass="12590">MAGRLMLALPILLFLLLVGQCHGGKIGVYYGRNADDLPAPDKVAQLIQQQSIKYVRIYDSNIDVIKAFANTGVELMVGVLSRTAIAKTAYASSWGHGPPPPSVADLGGVGAPRTTERR</sequence>
<keyword evidence="8" id="KW-1185">Reference proteome</keyword>
<evidence type="ECO:0000256" key="4">
    <source>
        <dbReference type="RuleBase" id="RU004335"/>
    </source>
</evidence>
<protein>
    <recommendedName>
        <fullName evidence="9">Glucan endo-1,3-beta-D-glucosidase</fullName>
    </recommendedName>
</protein>
<evidence type="ECO:0000256" key="1">
    <source>
        <dbReference type="ARBA" id="ARBA00008773"/>
    </source>
</evidence>
<evidence type="ECO:0008006" key="9">
    <source>
        <dbReference type="Google" id="ProtNLM"/>
    </source>
</evidence>
<keyword evidence="3" id="KW-0326">Glycosidase</keyword>
<dbReference type="InterPro" id="IPR044965">
    <property type="entry name" value="Glyco_hydro_17_plant"/>
</dbReference>
<name>A0A811PMY7_9POAL</name>
<dbReference type="AlphaFoldDB" id="A0A811PMY7"/>
<gene>
    <name evidence="7" type="ORF">NCGR_LOCUS30179</name>
</gene>
<accession>A0A811PMY7</accession>
<keyword evidence="6" id="KW-0732">Signal</keyword>
<evidence type="ECO:0000256" key="6">
    <source>
        <dbReference type="SAM" id="SignalP"/>
    </source>
</evidence>
<organism evidence="7 8">
    <name type="scientific">Miscanthus lutarioriparius</name>
    <dbReference type="NCBI Taxonomy" id="422564"/>
    <lineage>
        <taxon>Eukaryota</taxon>
        <taxon>Viridiplantae</taxon>
        <taxon>Streptophyta</taxon>
        <taxon>Embryophyta</taxon>
        <taxon>Tracheophyta</taxon>
        <taxon>Spermatophyta</taxon>
        <taxon>Magnoliopsida</taxon>
        <taxon>Liliopsida</taxon>
        <taxon>Poales</taxon>
        <taxon>Poaceae</taxon>
        <taxon>PACMAD clade</taxon>
        <taxon>Panicoideae</taxon>
        <taxon>Andropogonodae</taxon>
        <taxon>Andropogoneae</taxon>
        <taxon>Saccharinae</taxon>
        <taxon>Miscanthus</taxon>
    </lineage>
</organism>
<dbReference type="OrthoDB" id="941679at2759"/>
<dbReference type="InterPro" id="IPR000490">
    <property type="entry name" value="Glyco_hydro_17"/>
</dbReference>
<evidence type="ECO:0000313" key="7">
    <source>
        <dbReference type="EMBL" id="CAD6245895.1"/>
    </source>
</evidence>
<evidence type="ECO:0000313" key="8">
    <source>
        <dbReference type="Proteomes" id="UP000604825"/>
    </source>
</evidence>
<dbReference type="PANTHER" id="PTHR32227">
    <property type="entry name" value="GLUCAN ENDO-1,3-BETA-GLUCOSIDASE BG1-RELATED-RELATED"/>
    <property type="match status" value="1"/>
</dbReference>